<reference evidence="1 2" key="1">
    <citation type="submission" date="2013-10" db="EMBL/GenBank/DDBJ databases">
        <title>Whole Genome Shotgun Sequence of Photorhabdus temperata J3.</title>
        <authorList>
            <person name="Park G.-S."/>
            <person name="Hong S.-J."/>
            <person name="Shin J.-H."/>
        </authorList>
    </citation>
    <scope>NUCLEOTIDE SEQUENCE [LARGE SCALE GENOMIC DNA]</scope>
    <source>
        <strain evidence="1 2">J3</strain>
    </source>
</reference>
<keyword evidence="2" id="KW-1185">Reference proteome</keyword>
<name>U7QU55_PHOTE</name>
<dbReference type="Proteomes" id="UP000017133">
    <property type="component" value="Unassembled WGS sequence"/>
</dbReference>
<dbReference type="AlphaFoldDB" id="U7QU55"/>
<organism evidence="1 2">
    <name type="scientific">Photorhabdus temperata J3</name>
    <dbReference type="NCBI Taxonomy" id="1389415"/>
    <lineage>
        <taxon>Bacteria</taxon>
        <taxon>Pseudomonadati</taxon>
        <taxon>Pseudomonadota</taxon>
        <taxon>Gammaproteobacteria</taxon>
        <taxon>Enterobacterales</taxon>
        <taxon>Morganellaceae</taxon>
        <taxon>Photorhabdus</taxon>
    </lineage>
</organism>
<protein>
    <submittedName>
        <fullName evidence="1">Uncharacterized protein</fullName>
    </submittedName>
</protein>
<dbReference type="EMBL" id="AXDT01000193">
    <property type="protein sequence ID" value="ERT11509.1"/>
    <property type="molecule type" value="Genomic_DNA"/>
</dbReference>
<accession>U7QU55</accession>
<evidence type="ECO:0000313" key="2">
    <source>
        <dbReference type="Proteomes" id="UP000017133"/>
    </source>
</evidence>
<evidence type="ECO:0000313" key="1">
    <source>
        <dbReference type="EMBL" id="ERT11509.1"/>
    </source>
</evidence>
<proteinExistence type="predicted"/>
<gene>
    <name evidence="1" type="ORF">O185_19550</name>
</gene>
<comment type="caution">
    <text evidence="1">The sequence shown here is derived from an EMBL/GenBank/DDBJ whole genome shotgun (WGS) entry which is preliminary data.</text>
</comment>
<sequence length="32" mass="3685">MLAVDDNGERIENKHIELAVILEFNKTGRLVF</sequence>